<dbReference type="GO" id="GO:0005886">
    <property type="term" value="C:plasma membrane"/>
    <property type="evidence" value="ECO:0007669"/>
    <property type="project" value="UniProtKB-SubCell"/>
</dbReference>
<dbReference type="PANTHER" id="PTHR33452:SF1">
    <property type="entry name" value="INNER MEMBRANE PROTEIN YPHA-RELATED"/>
    <property type="match status" value="1"/>
</dbReference>
<dbReference type="PANTHER" id="PTHR33452">
    <property type="entry name" value="OXIDOREDUCTASE CATD-RELATED"/>
    <property type="match status" value="1"/>
</dbReference>
<comment type="subcellular location">
    <subcellularLocation>
        <location evidence="1">Cell membrane</location>
        <topology evidence="1">Multi-pass membrane protein</topology>
    </subcellularLocation>
</comment>
<dbReference type="InterPro" id="IPR032808">
    <property type="entry name" value="DoxX"/>
</dbReference>
<evidence type="ECO:0000256" key="6">
    <source>
        <dbReference type="ARBA" id="ARBA00023136"/>
    </source>
</evidence>
<feature type="transmembrane region" description="Helical" evidence="7">
    <location>
        <begin position="164"/>
        <end position="181"/>
    </location>
</feature>
<protein>
    <submittedName>
        <fullName evidence="8">Membrane protein</fullName>
    </submittedName>
</protein>
<keyword evidence="5 7" id="KW-1133">Transmembrane helix</keyword>
<gene>
    <name evidence="8" type="ORF">Atai01_35490</name>
</gene>
<evidence type="ECO:0000313" key="9">
    <source>
        <dbReference type="Proteomes" id="UP001165136"/>
    </source>
</evidence>
<dbReference type="InterPro" id="IPR051907">
    <property type="entry name" value="DoxX-like_oxidoreductase"/>
</dbReference>
<evidence type="ECO:0000256" key="4">
    <source>
        <dbReference type="ARBA" id="ARBA00022692"/>
    </source>
</evidence>
<organism evidence="8 9">
    <name type="scientific">Amycolatopsis taiwanensis</name>
    <dbReference type="NCBI Taxonomy" id="342230"/>
    <lineage>
        <taxon>Bacteria</taxon>
        <taxon>Bacillati</taxon>
        <taxon>Actinomycetota</taxon>
        <taxon>Actinomycetes</taxon>
        <taxon>Pseudonocardiales</taxon>
        <taxon>Pseudonocardiaceae</taxon>
        <taxon>Amycolatopsis</taxon>
    </lineage>
</organism>
<accession>A0A9W6R206</accession>
<feature type="transmembrane region" description="Helical" evidence="7">
    <location>
        <begin position="201"/>
        <end position="220"/>
    </location>
</feature>
<evidence type="ECO:0000256" key="1">
    <source>
        <dbReference type="ARBA" id="ARBA00004651"/>
    </source>
</evidence>
<proteinExistence type="inferred from homology"/>
<evidence type="ECO:0000256" key="2">
    <source>
        <dbReference type="ARBA" id="ARBA00006679"/>
    </source>
</evidence>
<name>A0A9W6R206_9PSEU</name>
<evidence type="ECO:0000256" key="5">
    <source>
        <dbReference type="ARBA" id="ARBA00022989"/>
    </source>
</evidence>
<reference evidence="8" key="1">
    <citation type="submission" date="2023-03" db="EMBL/GenBank/DDBJ databases">
        <title>Amycolatopsis taiwanensis NBRC 103393.</title>
        <authorList>
            <person name="Ichikawa N."/>
            <person name="Sato H."/>
            <person name="Tonouchi N."/>
        </authorList>
    </citation>
    <scope>NUCLEOTIDE SEQUENCE</scope>
    <source>
        <strain evidence="8">NBRC 103393</strain>
    </source>
</reference>
<keyword evidence="6 7" id="KW-0472">Membrane</keyword>
<keyword evidence="9" id="KW-1185">Reference proteome</keyword>
<sequence length="221" mass="23494">MRSVAKWPTLPRVTAHDDEYGRHNLFSDSGYYNTTGSQDTTVVAGSEDDYEDTRPSNRWHGGLDFGLLIMRLALGGTLGAHGLAKVFGTFGGPGISEFAHQLAGEGFTSQLTLLSWLGGIAEIAGGGLLILGLFTPAAASVLLALTALAVYLKYDNGFFLDGNGFEYHLMLAAMAFGLLFTGPGRVSLDVNTRWRRNPVPLAFLGIALAAAAVVVVVVVFR</sequence>
<evidence type="ECO:0000313" key="8">
    <source>
        <dbReference type="EMBL" id="GLY66930.1"/>
    </source>
</evidence>
<evidence type="ECO:0000256" key="7">
    <source>
        <dbReference type="SAM" id="Phobius"/>
    </source>
</evidence>
<dbReference type="AlphaFoldDB" id="A0A9W6R206"/>
<keyword evidence="4 7" id="KW-0812">Transmembrane</keyword>
<dbReference type="EMBL" id="BSTI01000007">
    <property type="protein sequence ID" value="GLY66930.1"/>
    <property type="molecule type" value="Genomic_DNA"/>
</dbReference>
<comment type="caution">
    <text evidence="8">The sequence shown here is derived from an EMBL/GenBank/DDBJ whole genome shotgun (WGS) entry which is preliminary data.</text>
</comment>
<keyword evidence="3" id="KW-1003">Cell membrane</keyword>
<dbReference type="Pfam" id="PF07681">
    <property type="entry name" value="DoxX"/>
    <property type="match status" value="1"/>
</dbReference>
<evidence type="ECO:0000256" key="3">
    <source>
        <dbReference type="ARBA" id="ARBA00022475"/>
    </source>
</evidence>
<dbReference type="Proteomes" id="UP001165136">
    <property type="component" value="Unassembled WGS sequence"/>
</dbReference>
<comment type="similarity">
    <text evidence="2">Belongs to the DoxX family.</text>
</comment>
<feature type="transmembrane region" description="Helical" evidence="7">
    <location>
        <begin position="123"/>
        <end position="152"/>
    </location>
</feature>